<dbReference type="OrthoDB" id="185373at2759"/>
<evidence type="ECO:0000313" key="3">
    <source>
        <dbReference type="EMBL" id="CAG8653006.1"/>
    </source>
</evidence>
<accession>A0A9N9H7J2</accession>
<proteinExistence type="predicted"/>
<dbReference type="Pfam" id="PF13041">
    <property type="entry name" value="PPR_2"/>
    <property type="match status" value="1"/>
</dbReference>
<feature type="repeat" description="PPR" evidence="2">
    <location>
        <begin position="379"/>
        <end position="413"/>
    </location>
</feature>
<dbReference type="Gene3D" id="1.25.40.10">
    <property type="entry name" value="Tetratricopeptide repeat domain"/>
    <property type="match status" value="2"/>
</dbReference>
<gene>
    <name evidence="3" type="ORF">FCALED_LOCUS11164</name>
</gene>
<keyword evidence="1" id="KW-0677">Repeat</keyword>
<evidence type="ECO:0000256" key="2">
    <source>
        <dbReference type="PROSITE-ProRule" id="PRU00708"/>
    </source>
</evidence>
<dbReference type="Proteomes" id="UP000789570">
    <property type="component" value="Unassembled WGS sequence"/>
</dbReference>
<dbReference type="PANTHER" id="PTHR47932">
    <property type="entry name" value="ATPASE EXPRESSION PROTEIN 3"/>
    <property type="match status" value="1"/>
</dbReference>
<comment type="caution">
    <text evidence="3">The sequence shown here is derived from an EMBL/GenBank/DDBJ whole genome shotgun (WGS) entry which is preliminary data.</text>
</comment>
<protein>
    <submittedName>
        <fullName evidence="3">16143_t:CDS:1</fullName>
    </submittedName>
</protein>
<dbReference type="AlphaFoldDB" id="A0A9N9H7J2"/>
<evidence type="ECO:0000313" key="4">
    <source>
        <dbReference type="Proteomes" id="UP000789570"/>
    </source>
</evidence>
<sequence>MNSLNIRTLLFEVKIFQPTRQYIQFQPSQLLYTRHFNAASCRCYPNIVEQTSNTGQLYYKQYQTKHSSSNSLPNKNAFIQALRKQFDDVKINQRIDKEKIKLKSQKEVVKAIGLINEMITRNALTYLTSSQILSFYINFNSLYSTKPFYLNLISYLLRQCAKYDRLDLVNIIFARFIYDVDMSTRKYLLGALVIKVWNVMFKIYADKGRPEEVIGMYRTMCQYGTLPNVKTYSTLIKSAAKANVPYECFEFLEKIISKGEKTNSETLNSLLQACISSEDPSIKANVKMILDLMSYWKVGPNGKTFLILLQHCKSYEELEVIWTKILKYGLCDNRQLQERIIKICCTQLSFDENNDSTIRMSKCFDYFLRFHRISKGEISLGIYNNLLKYCIMNGDNSRSMRILEMMWEKNLEPKKLLYKNLFDSIQNHTNTIDRSYTWRLIEGIFSKPKTIILPKSLLNSMILTLGRLRDIRGIMEFYQEKIDFFDKNYNRLLLDKNHNPLGKIFMFRTKHVPMDVKLFNIFMRAISDCKYGPLSCAEFIQHTSIGLRPNHISVKYLFASIQSKYDFKLFGSALFQLIINQGIIISKDLWEDVIRNTIQNISKSERIKMDYRTDVIIKYLVNEIINVQEGKDLFDCLNKLEMS</sequence>
<evidence type="ECO:0000256" key="1">
    <source>
        <dbReference type="ARBA" id="ARBA00022737"/>
    </source>
</evidence>
<dbReference type="PROSITE" id="PS51375">
    <property type="entry name" value="PPR"/>
    <property type="match status" value="2"/>
</dbReference>
<dbReference type="InterPro" id="IPR011990">
    <property type="entry name" value="TPR-like_helical_dom_sf"/>
</dbReference>
<keyword evidence="4" id="KW-1185">Reference proteome</keyword>
<organism evidence="3 4">
    <name type="scientific">Funneliformis caledonium</name>
    <dbReference type="NCBI Taxonomy" id="1117310"/>
    <lineage>
        <taxon>Eukaryota</taxon>
        <taxon>Fungi</taxon>
        <taxon>Fungi incertae sedis</taxon>
        <taxon>Mucoromycota</taxon>
        <taxon>Glomeromycotina</taxon>
        <taxon>Glomeromycetes</taxon>
        <taxon>Glomerales</taxon>
        <taxon>Glomeraceae</taxon>
        <taxon>Funneliformis</taxon>
    </lineage>
</organism>
<reference evidence="3" key="1">
    <citation type="submission" date="2021-06" db="EMBL/GenBank/DDBJ databases">
        <authorList>
            <person name="Kallberg Y."/>
            <person name="Tangrot J."/>
            <person name="Rosling A."/>
        </authorList>
    </citation>
    <scope>NUCLEOTIDE SEQUENCE</scope>
    <source>
        <strain evidence="3">UK204</strain>
    </source>
</reference>
<dbReference type="Pfam" id="PF13812">
    <property type="entry name" value="PPR_3"/>
    <property type="match status" value="1"/>
</dbReference>
<feature type="repeat" description="PPR" evidence="2">
    <location>
        <begin position="193"/>
        <end position="227"/>
    </location>
</feature>
<dbReference type="NCBIfam" id="TIGR00756">
    <property type="entry name" value="PPR"/>
    <property type="match status" value="1"/>
</dbReference>
<dbReference type="PANTHER" id="PTHR47932:SF44">
    <property type="entry name" value="MIOREX COMPLEX COMPONENT 1"/>
    <property type="match status" value="1"/>
</dbReference>
<dbReference type="EMBL" id="CAJVPQ010004514">
    <property type="protein sequence ID" value="CAG8653006.1"/>
    <property type="molecule type" value="Genomic_DNA"/>
</dbReference>
<dbReference type="InterPro" id="IPR002885">
    <property type="entry name" value="PPR_rpt"/>
</dbReference>
<name>A0A9N9H7J2_9GLOM</name>